<dbReference type="VEuPathDB" id="VectorBase:ISCW011783"/>
<organism evidence="1 2">
    <name type="scientific">Ixodes scapularis</name>
    <name type="common">Black-legged tick</name>
    <name type="synonym">Deer tick</name>
    <dbReference type="NCBI Taxonomy" id="6945"/>
    <lineage>
        <taxon>Eukaryota</taxon>
        <taxon>Metazoa</taxon>
        <taxon>Ecdysozoa</taxon>
        <taxon>Arthropoda</taxon>
        <taxon>Chelicerata</taxon>
        <taxon>Arachnida</taxon>
        <taxon>Acari</taxon>
        <taxon>Parasitiformes</taxon>
        <taxon>Ixodida</taxon>
        <taxon>Ixodoidea</taxon>
        <taxon>Ixodidae</taxon>
        <taxon>Ixodinae</taxon>
        <taxon>Ixodes</taxon>
    </lineage>
</organism>
<accession>A0A1S4LCE3</accession>
<dbReference type="Proteomes" id="UP000001555">
    <property type="component" value="Unassembled WGS sequence"/>
</dbReference>
<proteinExistence type="predicted"/>
<name>A0A1S4LCE3_IXOSC</name>
<dbReference type="VEuPathDB" id="VectorBase:ISCP_014328"/>
<evidence type="ECO:0000313" key="1">
    <source>
        <dbReference type="EnsemblMetazoa" id="ISCW011783-PA"/>
    </source>
</evidence>
<protein>
    <submittedName>
        <fullName evidence="1">Uncharacterized protein</fullName>
    </submittedName>
</protein>
<dbReference type="OrthoDB" id="6510033at2759"/>
<dbReference type="InParanoid" id="A0A1S4LCE3"/>
<reference evidence="1" key="2">
    <citation type="submission" date="2020-05" db="UniProtKB">
        <authorList>
            <consortium name="EnsemblMetazoa"/>
        </authorList>
    </citation>
    <scope>IDENTIFICATION</scope>
    <source>
        <strain evidence="1">wikel</strain>
    </source>
</reference>
<evidence type="ECO:0000313" key="2">
    <source>
        <dbReference type="Proteomes" id="UP000001555"/>
    </source>
</evidence>
<sequence length="127" mass="14408">DTGGTARIASAEPGEWPKREVLRDSIPAMLNERSREHHVLHTAEETTSELLNLSSYSRLLRPLRVTAWILRFIANSRNKHERAEGPLTTEELGRAENYWILKVQSAYRIKMANTGGNRSAKNDVTLL</sequence>
<dbReference type="AlphaFoldDB" id="A0A1S4LCE3"/>
<dbReference type="EMBL" id="ABJB010010509">
    <property type="status" value="NOT_ANNOTATED_CDS"/>
    <property type="molecule type" value="Genomic_DNA"/>
</dbReference>
<dbReference type="EnsemblMetazoa" id="ISCW011783-RA">
    <property type="protein sequence ID" value="ISCW011783-PA"/>
    <property type="gene ID" value="ISCW011783"/>
</dbReference>
<keyword evidence="2" id="KW-1185">Reference proteome</keyword>
<reference evidence="2" key="1">
    <citation type="submission" date="2008-03" db="EMBL/GenBank/DDBJ databases">
        <title>Annotation of Ixodes scapularis.</title>
        <authorList>
            <consortium name="Ixodes scapularis Genome Project Consortium"/>
            <person name="Caler E."/>
            <person name="Hannick L.I."/>
            <person name="Bidwell S."/>
            <person name="Joardar V."/>
            <person name="Thiagarajan M."/>
            <person name="Amedeo P."/>
            <person name="Galinsky K.J."/>
            <person name="Schobel S."/>
            <person name="Inman J."/>
            <person name="Hostetler J."/>
            <person name="Miller J."/>
            <person name="Hammond M."/>
            <person name="Megy K."/>
            <person name="Lawson D."/>
            <person name="Kodira C."/>
            <person name="Sutton G."/>
            <person name="Meyer J."/>
            <person name="Hill C.A."/>
            <person name="Birren B."/>
            <person name="Nene V."/>
            <person name="Collins F."/>
            <person name="Alarcon-Chaidez F."/>
            <person name="Wikel S."/>
            <person name="Strausberg R."/>
        </authorList>
    </citation>
    <scope>NUCLEOTIDE SEQUENCE [LARGE SCALE GENOMIC DNA]</scope>
    <source>
        <strain evidence="2">Wikel</strain>
    </source>
</reference>
<dbReference type="VEuPathDB" id="VectorBase:ISCI011783"/>